<evidence type="ECO:0000256" key="3">
    <source>
        <dbReference type="ARBA" id="ARBA00023172"/>
    </source>
</evidence>
<dbReference type="PANTHER" id="PTHR30349">
    <property type="entry name" value="PHAGE INTEGRASE-RELATED"/>
    <property type="match status" value="1"/>
</dbReference>
<protein>
    <submittedName>
        <fullName evidence="7">Integrase</fullName>
    </submittedName>
</protein>
<dbReference type="InterPro" id="IPR010998">
    <property type="entry name" value="Integrase_recombinase_N"/>
</dbReference>
<dbReference type="InterPro" id="IPR050090">
    <property type="entry name" value="Tyrosine_recombinase_XerCD"/>
</dbReference>
<keyword evidence="2 4" id="KW-0238">DNA-binding</keyword>
<accession>A0A2X3F650</accession>
<dbReference type="PROSITE" id="PS51900">
    <property type="entry name" value="CB"/>
    <property type="match status" value="1"/>
</dbReference>
<dbReference type="InterPro" id="IPR011010">
    <property type="entry name" value="DNA_brk_join_enz"/>
</dbReference>
<dbReference type="GO" id="GO:0003677">
    <property type="term" value="F:DNA binding"/>
    <property type="evidence" value="ECO:0007669"/>
    <property type="project" value="UniProtKB-UniRule"/>
</dbReference>
<dbReference type="GO" id="GO:0015074">
    <property type="term" value="P:DNA integration"/>
    <property type="evidence" value="ECO:0007669"/>
    <property type="project" value="UniProtKB-KW"/>
</dbReference>
<proteinExistence type="predicted"/>
<sequence>MTVKLIDGGRYKVDIRPRGATGRRIQRIFKKKADAVAFEKYVINNMHDKDWLDKPTDHRRLSELLDRWWELHGRSHKYGEKRQRELKRVISDMGNPRLSKINKGFIAEYRSQRLYEGVKASTVNRDLSTLRGLFRVLTEAEDLHAENPLKGITDLKQERPEMSYLSTEEIERLLSALSSDARRLTVLCLSTGGRWGESLNMLAQNMMHGKVTFTKTKNGKARTVPISDEVMKYVKTKTTGRLFDVDYVEYRKVLREVKPDLPKGQATHVLRHTFAAHFMINGGNILTLNKILGHSKIEQTMTYAHFSPDHLSDAIHLNPLSDGIHIPSTKMVNSG</sequence>
<evidence type="ECO:0000259" key="6">
    <source>
        <dbReference type="PROSITE" id="PS51900"/>
    </source>
</evidence>
<keyword evidence="1" id="KW-0229">DNA integration</keyword>
<dbReference type="InterPro" id="IPR057084">
    <property type="entry name" value="Int_N"/>
</dbReference>
<evidence type="ECO:0000313" key="8">
    <source>
        <dbReference type="Proteomes" id="UP000251721"/>
    </source>
</evidence>
<name>A0A2X3F650_KLEPN</name>
<evidence type="ECO:0000256" key="4">
    <source>
        <dbReference type="PROSITE-ProRule" id="PRU01248"/>
    </source>
</evidence>
<dbReference type="PANTHER" id="PTHR30349:SF93">
    <property type="entry name" value="FELS-2 PROPHAGE PROTEIN"/>
    <property type="match status" value="1"/>
</dbReference>
<dbReference type="PROSITE" id="PS51898">
    <property type="entry name" value="TYR_RECOMBINASE"/>
    <property type="match status" value="1"/>
</dbReference>
<dbReference type="Proteomes" id="UP000251721">
    <property type="component" value="Unassembled WGS sequence"/>
</dbReference>
<dbReference type="GO" id="GO:0006310">
    <property type="term" value="P:DNA recombination"/>
    <property type="evidence" value="ECO:0007669"/>
    <property type="project" value="UniProtKB-KW"/>
</dbReference>
<dbReference type="AlphaFoldDB" id="A0A2X3F650"/>
<keyword evidence="3" id="KW-0233">DNA recombination</keyword>
<organism evidence="7 8">
    <name type="scientific">Klebsiella pneumoniae</name>
    <dbReference type="NCBI Taxonomy" id="573"/>
    <lineage>
        <taxon>Bacteria</taxon>
        <taxon>Pseudomonadati</taxon>
        <taxon>Pseudomonadota</taxon>
        <taxon>Gammaproteobacteria</taxon>
        <taxon>Enterobacterales</taxon>
        <taxon>Enterobacteriaceae</taxon>
        <taxon>Klebsiella/Raoultella group</taxon>
        <taxon>Klebsiella</taxon>
        <taxon>Klebsiella pneumoniae complex</taxon>
    </lineage>
</organism>
<feature type="domain" description="Core-binding (CB)" evidence="6">
    <location>
        <begin position="59"/>
        <end position="138"/>
    </location>
</feature>
<dbReference type="Gene3D" id="1.10.150.130">
    <property type="match status" value="1"/>
</dbReference>
<dbReference type="EMBL" id="UAWQ01000018">
    <property type="protein sequence ID" value="SQC45206.1"/>
    <property type="molecule type" value="Genomic_DNA"/>
</dbReference>
<dbReference type="InterPro" id="IPR013762">
    <property type="entry name" value="Integrase-like_cat_sf"/>
</dbReference>
<evidence type="ECO:0000259" key="5">
    <source>
        <dbReference type="PROSITE" id="PS51898"/>
    </source>
</evidence>
<dbReference type="Pfam" id="PF24624">
    <property type="entry name" value="Int_N"/>
    <property type="match status" value="1"/>
</dbReference>
<dbReference type="CDD" id="cd00796">
    <property type="entry name" value="INT_Rci_Hp1_C"/>
    <property type="match status" value="1"/>
</dbReference>
<dbReference type="Pfam" id="PF00589">
    <property type="entry name" value="Phage_integrase"/>
    <property type="match status" value="1"/>
</dbReference>
<dbReference type="Gene3D" id="1.10.443.10">
    <property type="entry name" value="Intergrase catalytic core"/>
    <property type="match status" value="1"/>
</dbReference>
<dbReference type="SUPFAM" id="SSF56349">
    <property type="entry name" value="DNA breaking-rejoining enzymes"/>
    <property type="match status" value="1"/>
</dbReference>
<evidence type="ECO:0000313" key="7">
    <source>
        <dbReference type="EMBL" id="SQC45206.1"/>
    </source>
</evidence>
<evidence type="ECO:0000256" key="2">
    <source>
        <dbReference type="ARBA" id="ARBA00023125"/>
    </source>
</evidence>
<dbReference type="RefSeq" id="WP_064189025.1">
    <property type="nucleotide sequence ID" value="NZ_FLDB01000005.1"/>
</dbReference>
<feature type="domain" description="Tyr recombinase" evidence="5">
    <location>
        <begin position="160"/>
        <end position="316"/>
    </location>
</feature>
<gene>
    <name evidence="7" type="primary">xerC_1</name>
    <name evidence="7" type="ORF">NCTC13465_03755</name>
</gene>
<dbReference type="InterPro" id="IPR002104">
    <property type="entry name" value="Integrase_catalytic"/>
</dbReference>
<evidence type="ECO:0000256" key="1">
    <source>
        <dbReference type="ARBA" id="ARBA00022908"/>
    </source>
</evidence>
<dbReference type="InterPro" id="IPR044068">
    <property type="entry name" value="CB"/>
</dbReference>
<reference evidence="7 8" key="1">
    <citation type="submission" date="2018-06" db="EMBL/GenBank/DDBJ databases">
        <authorList>
            <consortium name="Pathogen Informatics"/>
            <person name="Doyle S."/>
        </authorList>
    </citation>
    <scope>NUCLEOTIDE SEQUENCE [LARGE SCALE GENOMIC DNA]</scope>
    <source>
        <strain evidence="7 8">NCTC13465</strain>
    </source>
</reference>